<feature type="domain" description="HTH lysR-type" evidence="6">
    <location>
        <begin position="1"/>
        <end position="53"/>
    </location>
</feature>
<evidence type="ECO:0000256" key="2">
    <source>
        <dbReference type="ARBA" id="ARBA00023015"/>
    </source>
</evidence>
<dbReference type="InterPro" id="IPR000847">
    <property type="entry name" value="LysR_HTH_N"/>
</dbReference>
<keyword evidence="3" id="KW-0238">DNA-binding</keyword>
<dbReference type="InterPro" id="IPR036390">
    <property type="entry name" value="WH_DNA-bd_sf"/>
</dbReference>
<reference evidence="7 8" key="1">
    <citation type="journal article" date="2016" name="BMC Genomics">
        <title>Combined genomic and structural analyses of a cultured magnetotactic bacterium reveals its niche adaptation to a dynamic environment.</title>
        <authorList>
            <person name="Araujo A.C."/>
            <person name="Morillo V."/>
            <person name="Cypriano J."/>
            <person name="Teixeira L.C."/>
            <person name="Leao P."/>
            <person name="Lyra S."/>
            <person name="Almeida L.G."/>
            <person name="Bazylinski D.A."/>
            <person name="Vasconcellos A.T."/>
            <person name="Abreu F."/>
            <person name="Lins U."/>
        </authorList>
    </citation>
    <scope>NUCLEOTIDE SEQUENCE [LARGE SCALE GENOMIC DNA]</scope>
    <source>
        <strain evidence="7 8">IT-1</strain>
    </source>
</reference>
<evidence type="ECO:0000256" key="5">
    <source>
        <dbReference type="ARBA" id="ARBA00023163"/>
    </source>
</evidence>
<keyword evidence="4" id="KW-0010">Activator</keyword>
<dbReference type="PANTHER" id="PTHR30346:SF26">
    <property type="entry name" value="HYDROGEN PEROXIDE-INDUCIBLE GENES ACTIVATOR"/>
    <property type="match status" value="1"/>
</dbReference>
<dbReference type="InterPro" id="IPR005119">
    <property type="entry name" value="LysR_subst-bd"/>
</dbReference>
<accession>A0A1Y2K5S6</accession>
<protein>
    <submittedName>
        <fullName evidence="7">Putative LysR family transcriptional regulator</fullName>
    </submittedName>
</protein>
<dbReference type="GO" id="GO:0003677">
    <property type="term" value="F:DNA binding"/>
    <property type="evidence" value="ECO:0007669"/>
    <property type="project" value="UniProtKB-KW"/>
</dbReference>
<comment type="similarity">
    <text evidence="1">Belongs to the LysR transcriptional regulatory family.</text>
</comment>
<dbReference type="FunFam" id="1.10.10.10:FF:000001">
    <property type="entry name" value="LysR family transcriptional regulator"/>
    <property type="match status" value="1"/>
</dbReference>
<evidence type="ECO:0000256" key="1">
    <source>
        <dbReference type="ARBA" id="ARBA00009437"/>
    </source>
</evidence>
<dbReference type="PROSITE" id="PS50931">
    <property type="entry name" value="HTH_LYSR"/>
    <property type="match status" value="1"/>
</dbReference>
<evidence type="ECO:0000256" key="4">
    <source>
        <dbReference type="ARBA" id="ARBA00023159"/>
    </source>
</evidence>
<dbReference type="CDD" id="cd08411">
    <property type="entry name" value="PBP2_OxyR"/>
    <property type="match status" value="1"/>
</dbReference>
<dbReference type="SUPFAM" id="SSF46785">
    <property type="entry name" value="Winged helix' DNA-binding domain"/>
    <property type="match status" value="1"/>
</dbReference>
<dbReference type="PANTHER" id="PTHR30346">
    <property type="entry name" value="TRANSCRIPTIONAL DUAL REGULATOR HCAR-RELATED"/>
    <property type="match status" value="1"/>
</dbReference>
<gene>
    <name evidence="7" type="ORF">MAIT1_03176</name>
</gene>
<comment type="caution">
    <text evidence="7">The sequence shown here is derived from an EMBL/GenBank/DDBJ whole genome shotgun (WGS) entry which is preliminary data.</text>
</comment>
<keyword evidence="8" id="KW-1185">Reference proteome</keyword>
<evidence type="ECO:0000313" key="7">
    <source>
        <dbReference type="EMBL" id="OSM05044.1"/>
    </source>
</evidence>
<dbReference type="EMBL" id="LVJN01000018">
    <property type="protein sequence ID" value="OSM05044.1"/>
    <property type="molecule type" value="Genomic_DNA"/>
</dbReference>
<keyword evidence="2" id="KW-0805">Transcription regulation</keyword>
<dbReference type="Gene3D" id="3.40.190.10">
    <property type="entry name" value="Periplasmic binding protein-like II"/>
    <property type="match status" value="2"/>
</dbReference>
<dbReference type="Proteomes" id="UP000194003">
    <property type="component" value="Unassembled WGS sequence"/>
</dbReference>
<name>A0A1Y2K5S6_9PROT</name>
<evidence type="ECO:0000313" key="8">
    <source>
        <dbReference type="Proteomes" id="UP000194003"/>
    </source>
</evidence>
<evidence type="ECO:0000259" key="6">
    <source>
        <dbReference type="PROSITE" id="PS50931"/>
    </source>
</evidence>
<sequence length="312" mass="34019">MRYVLAVAQAGNFSRAAKLCHVSQPSLSVAIKGLEEELGLPIFERHKNEVSVTELGAQIITQIQKVLEEIDQIKCIAQDGADPLSGALRIGAIMTIGPYLFPNMIPAFRKLAPNMKLLVEENYTTVLTERLKRGDVDAIIIALPYQEHGVKIQSLYDEPFMAAVPAGHAWEHRPHIEGQDLATDDLILLGKGNCFRDQVLEICPDCMKMADTAEGAGGNIIEGSSLETIRHMVATAVGVSVLPASSIHSLICNTADCPAKENRYVRYVPFCEPAPKRRVALAWRSSFPNPSALQALVKSIYSAPPVGVTLLR</sequence>
<dbReference type="GO" id="GO:0003700">
    <property type="term" value="F:DNA-binding transcription factor activity"/>
    <property type="evidence" value="ECO:0007669"/>
    <property type="project" value="InterPro"/>
</dbReference>
<keyword evidence="5" id="KW-0804">Transcription</keyword>
<dbReference type="STRING" id="1434232.MAIT1_03176"/>
<evidence type="ECO:0000256" key="3">
    <source>
        <dbReference type="ARBA" id="ARBA00023125"/>
    </source>
</evidence>
<dbReference type="Pfam" id="PF03466">
    <property type="entry name" value="LysR_substrate"/>
    <property type="match status" value="1"/>
</dbReference>
<dbReference type="Gene3D" id="1.10.10.10">
    <property type="entry name" value="Winged helix-like DNA-binding domain superfamily/Winged helix DNA-binding domain"/>
    <property type="match status" value="1"/>
</dbReference>
<organism evidence="7 8">
    <name type="scientific">Magnetofaba australis IT-1</name>
    <dbReference type="NCBI Taxonomy" id="1434232"/>
    <lineage>
        <taxon>Bacteria</taxon>
        <taxon>Pseudomonadati</taxon>
        <taxon>Pseudomonadota</taxon>
        <taxon>Magnetococcia</taxon>
        <taxon>Magnetococcales</taxon>
        <taxon>Magnetococcaceae</taxon>
        <taxon>Magnetofaba</taxon>
    </lineage>
</organism>
<dbReference type="Pfam" id="PF00126">
    <property type="entry name" value="HTH_1"/>
    <property type="match status" value="1"/>
</dbReference>
<dbReference type="InterPro" id="IPR036388">
    <property type="entry name" value="WH-like_DNA-bd_sf"/>
</dbReference>
<proteinExistence type="inferred from homology"/>
<dbReference type="SUPFAM" id="SSF53850">
    <property type="entry name" value="Periplasmic binding protein-like II"/>
    <property type="match status" value="1"/>
</dbReference>
<dbReference type="PRINTS" id="PR00039">
    <property type="entry name" value="HTHLYSR"/>
</dbReference>
<dbReference type="AlphaFoldDB" id="A0A1Y2K5S6"/>
<dbReference type="GO" id="GO:0032993">
    <property type="term" value="C:protein-DNA complex"/>
    <property type="evidence" value="ECO:0007669"/>
    <property type="project" value="TreeGrafter"/>
</dbReference>